<keyword evidence="1" id="KW-1133">Transmembrane helix</keyword>
<proteinExistence type="predicted"/>
<organism evidence="2 3">
    <name type="scientific">Palleronia marisminoris</name>
    <dbReference type="NCBI Taxonomy" id="315423"/>
    <lineage>
        <taxon>Bacteria</taxon>
        <taxon>Pseudomonadati</taxon>
        <taxon>Pseudomonadota</taxon>
        <taxon>Alphaproteobacteria</taxon>
        <taxon>Rhodobacterales</taxon>
        <taxon>Roseobacteraceae</taxon>
        <taxon>Palleronia</taxon>
    </lineage>
</organism>
<sequence>MSDFKNRVSEIWTRLNPSEPGVAYLSKLMAFMIGAFIIGLVLGHF</sequence>
<keyword evidence="3" id="KW-1185">Reference proteome</keyword>
<keyword evidence="1" id="KW-0812">Transmembrane</keyword>
<gene>
    <name evidence="2" type="ORF">PAM7066_01249</name>
</gene>
<dbReference type="EMBL" id="FWFV01000002">
    <property type="protein sequence ID" value="SLN29983.1"/>
    <property type="molecule type" value="Genomic_DNA"/>
</dbReference>
<accession>A0A1Y5S163</accession>
<evidence type="ECO:0000313" key="3">
    <source>
        <dbReference type="Proteomes" id="UP000193870"/>
    </source>
</evidence>
<dbReference type="AlphaFoldDB" id="A0A1Y5S163"/>
<feature type="transmembrane region" description="Helical" evidence="1">
    <location>
        <begin position="21"/>
        <end position="42"/>
    </location>
</feature>
<evidence type="ECO:0000256" key="1">
    <source>
        <dbReference type="SAM" id="Phobius"/>
    </source>
</evidence>
<protein>
    <submittedName>
        <fullName evidence="2">Uncharacterized protein</fullName>
    </submittedName>
</protein>
<keyword evidence="1" id="KW-0472">Membrane</keyword>
<evidence type="ECO:0000313" key="2">
    <source>
        <dbReference type="EMBL" id="SLN29983.1"/>
    </source>
</evidence>
<name>A0A1Y5S163_9RHOB</name>
<reference evidence="2 3" key="1">
    <citation type="submission" date="2017-03" db="EMBL/GenBank/DDBJ databases">
        <authorList>
            <person name="Afonso C.L."/>
            <person name="Miller P.J."/>
            <person name="Scott M.A."/>
            <person name="Spackman E."/>
            <person name="Goraichik I."/>
            <person name="Dimitrov K.M."/>
            <person name="Suarez D.L."/>
            <person name="Swayne D.E."/>
        </authorList>
    </citation>
    <scope>NUCLEOTIDE SEQUENCE [LARGE SCALE GENOMIC DNA]</scope>
    <source>
        <strain evidence="2 3">CECT 7066</strain>
    </source>
</reference>
<dbReference type="RefSeq" id="WP_175484563.1">
    <property type="nucleotide sequence ID" value="NZ_FOPF01000002.1"/>
</dbReference>
<dbReference type="Proteomes" id="UP000193870">
    <property type="component" value="Unassembled WGS sequence"/>
</dbReference>